<dbReference type="GO" id="GO:0004366">
    <property type="term" value="F:glycerol-3-phosphate O-acyltransferase activity"/>
    <property type="evidence" value="ECO:0007669"/>
    <property type="project" value="EnsemblFungi"/>
</dbReference>
<dbReference type="STRING" id="669874.A0A1E4U222"/>
<keyword evidence="2" id="KW-0472">Membrane</keyword>
<dbReference type="GO" id="GO:0016287">
    <property type="term" value="F:glycerone-phosphate O-acyltransferase activity"/>
    <property type="evidence" value="ECO:0007669"/>
    <property type="project" value="EnsemblFungi"/>
</dbReference>
<keyword evidence="5" id="KW-1185">Reference proteome</keyword>
<keyword evidence="2" id="KW-1133">Transmembrane helix</keyword>
<name>A0A1E4U222_PACTA</name>
<evidence type="ECO:0000256" key="1">
    <source>
        <dbReference type="SAM" id="MobiDB-lite"/>
    </source>
</evidence>
<dbReference type="CDD" id="cd07992">
    <property type="entry name" value="LPLAT_AAK14816-like"/>
    <property type="match status" value="1"/>
</dbReference>
<dbReference type="OrthoDB" id="2427554at2759"/>
<feature type="transmembrane region" description="Helical" evidence="2">
    <location>
        <begin position="392"/>
        <end position="425"/>
    </location>
</feature>
<dbReference type="SUPFAM" id="SSF69593">
    <property type="entry name" value="Glycerol-3-phosphate (1)-acyltransferase"/>
    <property type="match status" value="1"/>
</dbReference>
<gene>
    <name evidence="4" type="ORF">PACTADRAFT_27232</name>
</gene>
<dbReference type="GO" id="GO:0008654">
    <property type="term" value="P:phospholipid biosynthetic process"/>
    <property type="evidence" value="ECO:0007669"/>
    <property type="project" value="EnsemblFungi"/>
</dbReference>
<feature type="compositionally biased region" description="Basic residues" evidence="1">
    <location>
        <begin position="596"/>
        <end position="608"/>
    </location>
</feature>
<feature type="transmembrane region" description="Helical" evidence="2">
    <location>
        <begin position="493"/>
        <end position="513"/>
    </location>
</feature>
<evidence type="ECO:0000256" key="2">
    <source>
        <dbReference type="SAM" id="Phobius"/>
    </source>
</evidence>
<dbReference type="PANTHER" id="PTHR31605">
    <property type="entry name" value="GLYCEROL-3-PHOSPHATE O-ACYLTRANSFERASE 1"/>
    <property type="match status" value="1"/>
</dbReference>
<evidence type="ECO:0000259" key="3">
    <source>
        <dbReference type="SMART" id="SM00563"/>
    </source>
</evidence>
<evidence type="ECO:0000313" key="4">
    <source>
        <dbReference type="EMBL" id="ODV98054.1"/>
    </source>
</evidence>
<dbReference type="AlphaFoldDB" id="A0A1E4U222"/>
<accession>A0A1E4U222</accession>
<dbReference type="GO" id="GO:0005783">
    <property type="term" value="C:endoplasmic reticulum"/>
    <property type="evidence" value="ECO:0007669"/>
    <property type="project" value="EnsemblFungi"/>
</dbReference>
<dbReference type="PANTHER" id="PTHR31605:SF0">
    <property type="entry name" value="GLYCEROL-3-PHOSPHATE O-ACYLTRANSFERASE 1"/>
    <property type="match status" value="1"/>
</dbReference>
<dbReference type="Proteomes" id="UP000094236">
    <property type="component" value="Unassembled WGS sequence"/>
</dbReference>
<feature type="non-terminal residue" evidence="4">
    <location>
        <position position="608"/>
    </location>
</feature>
<evidence type="ECO:0000313" key="5">
    <source>
        <dbReference type="Proteomes" id="UP000094236"/>
    </source>
</evidence>
<feature type="domain" description="Phospholipid/glycerol acyltransferase" evidence="3">
    <location>
        <begin position="36"/>
        <end position="254"/>
    </location>
</feature>
<dbReference type="EMBL" id="KV454011">
    <property type="protein sequence ID" value="ODV98054.1"/>
    <property type="molecule type" value="Genomic_DNA"/>
</dbReference>
<dbReference type="InterPro" id="IPR002123">
    <property type="entry name" value="Plipid/glycerol_acylTrfase"/>
</dbReference>
<sequence length="608" mass="69567">YDFVLWLLGVVFSCFFREIRPRGAFRLPRNPKQPIIFVGAPHANQFVDPIVLMGQVQNELHRRVSFLIALKSFKRKWIGRIAKCAMAIPVSRAQDNLTTASGKIFIDLDEFQEGNYRIFGKNTVFSKECVLKGLISLPNSLGSAEIEKIISDTELILRKDFKYANSKNAETAKEILVNGTTFKTAAKIDQSQVYAKVFQHLSKGNCLGIFPEGGSHDRPDLLPLKAGVAIMALGAMANDSNCKVKIVPCGMNYFHPNKFRSRAIVEFGSPIDIPEELVEMYRNPTTSKEAVKELLEIVKNGLKSVTVTCPDFETLVCVQAARRLYANNFSSRLSLELIIEMNRRLVKGYTHFISKDPRLNVLKNKILKYNDLLKIYNIPDHEVENCKPRLKIFTFLLLILNFTRVLILLLFCIPGFLLFSPVFIATKRISNKKSKEALAASTVKIKAIDVVATWKILVSMGFAPLLYFFYSIVGTSLLFYHNIINRSLLEVSIVFWSIFIFNVVITYSALIIGDRGMDYFKSLRPLWLILLNESKILELKQMRKELSLEITEIVNDLGPQLYPDFNLLEYQRKINDKKKRKKRQIDEQEEEEAKTQKAKLRRQARKSK</sequence>
<feature type="transmembrane region" description="Helical" evidence="2">
    <location>
        <begin position="456"/>
        <end position="481"/>
    </location>
</feature>
<feature type="non-terminal residue" evidence="4">
    <location>
        <position position="1"/>
    </location>
</feature>
<reference evidence="5" key="1">
    <citation type="submission" date="2016-05" db="EMBL/GenBank/DDBJ databases">
        <title>Comparative genomics of biotechnologically important yeasts.</title>
        <authorList>
            <consortium name="DOE Joint Genome Institute"/>
            <person name="Riley R."/>
            <person name="Haridas S."/>
            <person name="Wolfe K.H."/>
            <person name="Lopes M.R."/>
            <person name="Hittinger C.T."/>
            <person name="Goker M."/>
            <person name="Salamov A."/>
            <person name="Wisecaver J."/>
            <person name="Long T.M."/>
            <person name="Aerts A.L."/>
            <person name="Barry K."/>
            <person name="Choi C."/>
            <person name="Clum A."/>
            <person name="Coughlan A.Y."/>
            <person name="Deshpande S."/>
            <person name="Douglass A.P."/>
            <person name="Hanson S.J."/>
            <person name="Klenk H.-P."/>
            <person name="Labutti K."/>
            <person name="Lapidus A."/>
            <person name="Lindquist E."/>
            <person name="Lipzen A."/>
            <person name="Meier-Kolthoff J.P."/>
            <person name="Ohm R.A."/>
            <person name="Otillar R.P."/>
            <person name="Pangilinan J."/>
            <person name="Peng Y."/>
            <person name="Rokas A."/>
            <person name="Rosa C.A."/>
            <person name="Scheuner C."/>
            <person name="Sibirny A.A."/>
            <person name="Slot J.C."/>
            <person name="Stielow J.B."/>
            <person name="Sun H."/>
            <person name="Kurtzman C.P."/>
            <person name="Blackwell M."/>
            <person name="Grigoriev I.V."/>
            <person name="Jeffries T.W."/>
        </authorList>
    </citation>
    <scope>NUCLEOTIDE SEQUENCE [LARGE SCALE GENOMIC DNA]</scope>
    <source>
        <strain evidence="5">NRRL Y-2460</strain>
    </source>
</reference>
<keyword evidence="2" id="KW-0812">Transmembrane</keyword>
<dbReference type="InterPro" id="IPR052744">
    <property type="entry name" value="GPAT/DAPAT"/>
</dbReference>
<feature type="region of interest" description="Disordered" evidence="1">
    <location>
        <begin position="578"/>
        <end position="608"/>
    </location>
</feature>
<proteinExistence type="predicted"/>
<dbReference type="Pfam" id="PF01553">
    <property type="entry name" value="Acyltransferase"/>
    <property type="match status" value="1"/>
</dbReference>
<dbReference type="SMART" id="SM00563">
    <property type="entry name" value="PlsC"/>
    <property type="match status" value="1"/>
</dbReference>
<organism evidence="4 5">
    <name type="scientific">Pachysolen tannophilus NRRL Y-2460</name>
    <dbReference type="NCBI Taxonomy" id="669874"/>
    <lineage>
        <taxon>Eukaryota</taxon>
        <taxon>Fungi</taxon>
        <taxon>Dikarya</taxon>
        <taxon>Ascomycota</taxon>
        <taxon>Saccharomycotina</taxon>
        <taxon>Pichiomycetes</taxon>
        <taxon>Pachysolenaceae</taxon>
        <taxon>Pachysolen</taxon>
    </lineage>
</organism>
<protein>
    <recommendedName>
        <fullName evidence="3">Phospholipid/glycerol acyltransferase domain-containing protein</fullName>
    </recommendedName>
</protein>